<dbReference type="Gene3D" id="3.90.1750.10">
    <property type="entry name" value="Hect, E3 ligase catalytic domains"/>
    <property type="match status" value="1"/>
</dbReference>
<dbReference type="eggNOG" id="KOG4427">
    <property type="taxonomic scope" value="Eukaryota"/>
</dbReference>
<keyword evidence="3" id="KW-0808">Transferase</keyword>
<feature type="domain" description="HECT" evidence="6">
    <location>
        <begin position="1"/>
        <end position="283"/>
    </location>
</feature>
<dbReference type="EC" id="2.3.2.26" evidence="2"/>
<evidence type="ECO:0000256" key="2">
    <source>
        <dbReference type="ARBA" id="ARBA00012485"/>
    </source>
</evidence>
<dbReference type="Gene3D" id="3.30.2160.10">
    <property type="entry name" value="Hect, E3 ligase catalytic domain"/>
    <property type="match status" value="1"/>
</dbReference>
<dbReference type="GO" id="GO:0000209">
    <property type="term" value="P:protein polyubiquitination"/>
    <property type="evidence" value="ECO:0007669"/>
    <property type="project" value="InterPro"/>
</dbReference>
<evidence type="ECO:0000259" key="6">
    <source>
        <dbReference type="PROSITE" id="PS50237"/>
    </source>
</evidence>
<dbReference type="PANTHER" id="PTHR45700:SF2">
    <property type="entry name" value="UBIQUITIN-PROTEIN LIGASE E3C"/>
    <property type="match status" value="1"/>
</dbReference>
<dbReference type="PANTHER" id="PTHR45700">
    <property type="entry name" value="UBIQUITIN-PROTEIN LIGASE E3C"/>
    <property type="match status" value="1"/>
</dbReference>
<keyword evidence="8" id="KW-1185">Reference proteome</keyword>
<dbReference type="PaxDb" id="2850-Phatr14843"/>
<dbReference type="Proteomes" id="UP000000759">
    <property type="component" value="Chromosome 16"/>
</dbReference>
<dbReference type="SMART" id="SM00119">
    <property type="entry name" value="HECTc"/>
    <property type="match status" value="1"/>
</dbReference>
<dbReference type="SUPFAM" id="SSF56204">
    <property type="entry name" value="Hect, E3 ligase catalytic domain"/>
    <property type="match status" value="1"/>
</dbReference>
<dbReference type="GeneID" id="7203291"/>
<dbReference type="InterPro" id="IPR000569">
    <property type="entry name" value="HECT_dom"/>
</dbReference>
<evidence type="ECO:0000313" key="7">
    <source>
        <dbReference type="EMBL" id="EEC45799.1"/>
    </source>
</evidence>
<dbReference type="GO" id="GO:0061630">
    <property type="term" value="F:ubiquitin protein ligase activity"/>
    <property type="evidence" value="ECO:0007669"/>
    <property type="project" value="UniProtKB-EC"/>
</dbReference>
<feature type="active site" description="Glycyl thioester intermediate" evidence="5">
    <location>
        <position position="251"/>
    </location>
</feature>
<dbReference type="InParanoid" id="B7G646"/>
<dbReference type="InterPro" id="IPR044611">
    <property type="entry name" value="E3A/B/C-like"/>
</dbReference>
<evidence type="ECO:0000256" key="3">
    <source>
        <dbReference type="ARBA" id="ARBA00022679"/>
    </source>
</evidence>
<evidence type="ECO:0000256" key="1">
    <source>
        <dbReference type="ARBA" id="ARBA00000885"/>
    </source>
</evidence>
<comment type="catalytic activity">
    <reaction evidence="1">
        <text>S-ubiquitinyl-[E2 ubiquitin-conjugating enzyme]-L-cysteine + [acceptor protein]-L-lysine = [E2 ubiquitin-conjugating enzyme]-L-cysteine + N(6)-ubiquitinyl-[acceptor protein]-L-lysine.</text>
        <dbReference type="EC" id="2.3.2.26"/>
    </reaction>
</comment>
<evidence type="ECO:0000313" key="8">
    <source>
        <dbReference type="Proteomes" id="UP000000759"/>
    </source>
</evidence>
<dbReference type="AlphaFoldDB" id="B7G646"/>
<dbReference type="GO" id="GO:0006511">
    <property type="term" value="P:ubiquitin-dependent protein catabolic process"/>
    <property type="evidence" value="ECO:0007669"/>
    <property type="project" value="TreeGrafter"/>
</dbReference>
<reference evidence="7 8" key="1">
    <citation type="journal article" date="2008" name="Nature">
        <title>The Phaeodactylum genome reveals the evolutionary history of diatom genomes.</title>
        <authorList>
            <person name="Bowler C."/>
            <person name="Allen A.E."/>
            <person name="Badger J.H."/>
            <person name="Grimwood J."/>
            <person name="Jabbari K."/>
            <person name="Kuo A."/>
            <person name="Maheswari U."/>
            <person name="Martens C."/>
            <person name="Maumus F."/>
            <person name="Otillar R.P."/>
            <person name="Rayko E."/>
            <person name="Salamov A."/>
            <person name="Vandepoele K."/>
            <person name="Beszteri B."/>
            <person name="Gruber A."/>
            <person name="Heijde M."/>
            <person name="Katinka M."/>
            <person name="Mock T."/>
            <person name="Valentin K."/>
            <person name="Verret F."/>
            <person name="Berges J.A."/>
            <person name="Brownlee C."/>
            <person name="Cadoret J.P."/>
            <person name="Chiovitti A."/>
            <person name="Choi C.J."/>
            <person name="Coesel S."/>
            <person name="De Martino A."/>
            <person name="Detter J.C."/>
            <person name="Durkin C."/>
            <person name="Falciatore A."/>
            <person name="Fournet J."/>
            <person name="Haruta M."/>
            <person name="Huysman M.J."/>
            <person name="Jenkins B.D."/>
            <person name="Jiroutova K."/>
            <person name="Jorgensen R.E."/>
            <person name="Joubert Y."/>
            <person name="Kaplan A."/>
            <person name="Kroger N."/>
            <person name="Kroth P.G."/>
            <person name="La Roche J."/>
            <person name="Lindquist E."/>
            <person name="Lommer M."/>
            <person name="Martin-Jezequel V."/>
            <person name="Lopez P.J."/>
            <person name="Lucas S."/>
            <person name="Mangogna M."/>
            <person name="McGinnis K."/>
            <person name="Medlin L.K."/>
            <person name="Montsant A."/>
            <person name="Oudot-Le Secq M.P."/>
            <person name="Napoli C."/>
            <person name="Obornik M."/>
            <person name="Parker M.S."/>
            <person name="Petit J.L."/>
            <person name="Porcel B.M."/>
            <person name="Poulsen N."/>
            <person name="Robison M."/>
            <person name="Rychlewski L."/>
            <person name="Rynearson T.A."/>
            <person name="Schmutz J."/>
            <person name="Shapiro H."/>
            <person name="Siaut M."/>
            <person name="Stanley M."/>
            <person name="Sussman M.R."/>
            <person name="Taylor A.R."/>
            <person name="Vardi A."/>
            <person name="von Dassow P."/>
            <person name="Vyverman W."/>
            <person name="Willis A."/>
            <person name="Wyrwicz L.S."/>
            <person name="Rokhsar D.S."/>
            <person name="Weissenbach J."/>
            <person name="Armbrust E.V."/>
            <person name="Green B.R."/>
            <person name="Van de Peer Y."/>
            <person name="Grigoriev I.V."/>
        </authorList>
    </citation>
    <scope>NUCLEOTIDE SEQUENCE [LARGE SCALE GENOMIC DNA]</scope>
    <source>
        <strain evidence="7 8">CCAP 1055/1</strain>
    </source>
</reference>
<reference evidence="8" key="2">
    <citation type="submission" date="2008-08" db="EMBL/GenBank/DDBJ databases">
        <authorList>
            <consortium name="Diatom Consortium"/>
            <person name="Grigoriev I."/>
            <person name="Grimwood J."/>
            <person name="Kuo A."/>
            <person name="Otillar R.P."/>
            <person name="Salamov A."/>
            <person name="Detter J.C."/>
            <person name="Lindquist E."/>
            <person name="Shapiro H."/>
            <person name="Lucas S."/>
            <person name="Glavina del Rio T."/>
            <person name="Pitluck S."/>
            <person name="Rokhsar D."/>
            <person name="Bowler C."/>
        </authorList>
    </citation>
    <scope>GENOME REANNOTATION</scope>
    <source>
        <strain evidence="8">CCAP 1055/1</strain>
    </source>
</reference>
<organism evidence="7 8">
    <name type="scientific">Phaeodactylum tricornutum (strain CCAP 1055/1)</name>
    <dbReference type="NCBI Taxonomy" id="556484"/>
    <lineage>
        <taxon>Eukaryota</taxon>
        <taxon>Sar</taxon>
        <taxon>Stramenopiles</taxon>
        <taxon>Ochrophyta</taxon>
        <taxon>Bacillariophyta</taxon>
        <taxon>Bacillariophyceae</taxon>
        <taxon>Bacillariophycidae</taxon>
        <taxon>Naviculales</taxon>
        <taxon>Phaeodactylaceae</taxon>
        <taxon>Phaeodactylum</taxon>
    </lineage>
</organism>
<feature type="non-terminal residue" evidence="7">
    <location>
        <position position="1"/>
    </location>
</feature>
<proteinExistence type="predicted"/>
<dbReference type="InterPro" id="IPR035983">
    <property type="entry name" value="Hect_E3_ubiquitin_ligase"/>
</dbReference>
<evidence type="ECO:0000256" key="4">
    <source>
        <dbReference type="ARBA" id="ARBA00022786"/>
    </source>
</evidence>
<dbReference type="KEGG" id="pti:PHATRDRAFT_14843"/>
<sequence length="283" mass="31679">LPHYEFLGRVLGKAVYESILVEPQFCLPFLNQLVGKSNSLEDLQNYDPEYYKNVTKLLSLSPPEIDSMGLTFELTLGAGSSSRTVELLPGGKDLPVTTQNAIQYVHLLAHRRLNIEGSRQVKAFLRGFRDLIPASWVRLFSAYELQKLVSGDDTIRGIDVASLKASTQYASGFHPSQPAIQWFWEIIEELTPGQQRKFLKFMTSCSRPPLLGFESLVPAPCIQQIRLPDALFLEEEEVLVKRSPLPTSSTCMNLLKLPNYGSKKLMRNKLTAAIESGSGFELT</sequence>
<dbReference type="Pfam" id="PF00632">
    <property type="entry name" value="HECT"/>
    <property type="match status" value="1"/>
</dbReference>
<gene>
    <name evidence="7" type="ORF">PHATRDRAFT_14843</name>
</gene>
<dbReference type="RefSeq" id="XP_002182512.1">
    <property type="nucleotide sequence ID" value="XM_002182476.1"/>
</dbReference>
<protein>
    <recommendedName>
        <fullName evidence="2">HECT-type E3 ubiquitin transferase</fullName>
        <ecNumber evidence="2">2.3.2.26</ecNumber>
    </recommendedName>
</protein>
<dbReference type="PROSITE" id="PS50237">
    <property type="entry name" value="HECT"/>
    <property type="match status" value="1"/>
</dbReference>
<evidence type="ECO:0000256" key="5">
    <source>
        <dbReference type="PROSITE-ProRule" id="PRU00104"/>
    </source>
</evidence>
<dbReference type="STRING" id="556484.B7G646"/>
<dbReference type="HOGENOM" id="CLU_286122_0_0_1"/>
<keyword evidence="4 5" id="KW-0833">Ubl conjugation pathway</keyword>
<dbReference type="OrthoDB" id="8068875at2759"/>
<accession>B7G646</accession>
<name>B7G646_PHATC</name>
<dbReference type="Gene3D" id="3.30.2410.10">
    <property type="entry name" value="Hect, E3 ligase catalytic domain"/>
    <property type="match status" value="1"/>
</dbReference>
<dbReference type="EMBL" id="CM000618">
    <property type="protein sequence ID" value="EEC45799.1"/>
    <property type="molecule type" value="Genomic_DNA"/>
</dbReference>